<dbReference type="Gene3D" id="1.25.40.380">
    <property type="entry name" value="Protein of unknown function DUF1810"/>
    <property type="match status" value="1"/>
</dbReference>
<proteinExistence type="predicted"/>
<dbReference type="RefSeq" id="WP_062291707.1">
    <property type="nucleotide sequence ID" value="NZ_CP013200.1"/>
</dbReference>
<dbReference type="InterPro" id="IPR014937">
    <property type="entry name" value="DUF1810"/>
</dbReference>
<dbReference type="SUPFAM" id="SSF140736">
    <property type="entry name" value="Rv1873-like"/>
    <property type="match status" value="1"/>
</dbReference>
<dbReference type="OrthoDB" id="9801870at2"/>
<evidence type="ECO:0000313" key="1">
    <source>
        <dbReference type="EMBL" id="ALO67913.1"/>
    </source>
</evidence>
<reference evidence="2" key="1">
    <citation type="submission" date="2015-11" db="EMBL/GenBank/DDBJ databases">
        <authorList>
            <person name="Kumar R."/>
            <person name="Singh D."/>
            <person name="Swarnkar M.K."/>
            <person name="Singh A.K."/>
            <person name="Kumar S."/>
        </authorList>
    </citation>
    <scope>NUCLEOTIDE SEQUENCE [LARGE SCALE GENOMIC DNA]</scope>
    <source>
        <strain evidence="2">ERGS4:06</strain>
    </source>
</reference>
<dbReference type="InterPro" id="IPR036287">
    <property type="entry name" value="Rv1873-like_sf"/>
</dbReference>
<name>A0A0S2M275_9MICC</name>
<dbReference type="Pfam" id="PF08837">
    <property type="entry name" value="DUF1810"/>
    <property type="match status" value="1"/>
</dbReference>
<accession>A0A0S2M275</accession>
<reference evidence="1 2" key="2">
    <citation type="journal article" date="2016" name="J. Biotechnol.">
        <title>Complete genome sequence of Arthrobacter alpinus ERGS4:06, a yellow pigmented bacterium tolerant to cold and radiations isolated from Sikkim Himalaya.</title>
        <authorList>
            <person name="Kumar R."/>
            <person name="Singh D."/>
            <person name="Swarnkar M.K."/>
            <person name="Singh A.K."/>
            <person name="Kumar S."/>
        </authorList>
    </citation>
    <scope>NUCLEOTIDE SEQUENCE [LARGE SCALE GENOMIC DNA]</scope>
    <source>
        <strain evidence="1 2">ERGS4:06</strain>
    </source>
</reference>
<dbReference type="PIRSF" id="PIRSF008546">
    <property type="entry name" value="UCP008546"/>
    <property type="match status" value="1"/>
</dbReference>
<sequence>MSHQLDRFIEAQDPIYCDVTMELVAGLKMSHWMWFVFPQVSELGSSPWAKLYAIDSMDEAVAYVVHPVLGVRLRECASLILGTRDRSAEDIFGVVDARKLQSSMTLFQAAAPEEPLFTEVLDRFYAGAPDPKTESILAGWRSQAQRS</sequence>
<evidence type="ECO:0000313" key="2">
    <source>
        <dbReference type="Proteomes" id="UP000059574"/>
    </source>
</evidence>
<dbReference type="AlphaFoldDB" id="A0A0S2M275"/>
<dbReference type="EMBL" id="CP013200">
    <property type="protein sequence ID" value="ALO67913.1"/>
    <property type="molecule type" value="Genomic_DNA"/>
</dbReference>
<gene>
    <name evidence="1" type="ORF">AS189_17280</name>
</gene>
<organism evidence="1 2">
    <name type="scientific">Arthrobacter alpinus</name>
    <dbReference type="NCBI Taxonomy" id="656366"/>
    <lineage>
        <taxon>Bacteria</taxon>
        <taxon>Bacillati</taxon>
        <taxon>Actinomycetota</taxon>
        <taxon>Actinomycetes</taxon>
        <taxon>Micrococcales</taxon>
        <taxon>Micrococcaceae</taxon>
        <taxon>Arthrobacter</taxon>
    </lineage>
</organism>
<protein>
    <submittedName>
        <fullName evidence="1">Calpastatin</fullName>
    </submittedName>
</protein>
<dbReference type="Proteomes" id="UP000059574">
    <property type="component" value="Chromosome"/>
</dbReference>